<protein>
    <submittedName>
        <fullName evidence="1">Uncharacterized protein</fullName>
    </submittedName>
</protein>
<organism evidence="1 2">
    <name type="scientific">Plectonema cf. radiosum LEGE 06105</name>
    <dbReference type="NCBI Taxonomy" id="945769"/>
    <lineage>
        <taxon>Bacteria</taxon>
        <taxon>Bacillati</taxon>
        <taxon>Cyanobacteriota</taxon>
        <taxon>Cyanophyceae</taxon>
        <taxon>Oscillatoriophycideae</taxon>
        <taxon>Oscillatoriales</taxon>
        <taxon>Microcoleaceae</taxon>
        <taxon>Plectonema</taxon>
    </lineage>
</organism>
<dbReference type="AlphaFoldDB" id="A0A8J7F3U1"/>
<dbReference type="EMBL" id="JADEWL010000063">
    <property type="protein sequence ID" value="MBE9214562.1"/>
    <property type="molecule type" value="Genomic_DNA"/>
</dbReference>
<evidence type="ECO:0000313" key="2">
    <source>
        <dbReference type="Proteomes" id="UP000620559"/>
    </source>
</evidence>
<gene>
    <name evidence="1" type="ORF">IQ247_18125</name>
</gene>
<accession>A0A8J7F3U1</accession>
<reference evidence="1" key="1">
    <citation type="submission" date="2020-10" db="EMBL/GenBank/DDBJ databases">
        <authorList>
            <person name="Castelo-Branco R."/>
            <person name="Eusebio N."/>
            <person name="Adriana R."/>
            <person name="Vieira A."/>
            <person name="Brugerolle De Fraissinette N."/>
            <person name="Rezende De Castro R."/>
            <person name="Schneider M.P."/>
            <person name="Vasconcelos V."/>
            <person name="Leao P.N."/>
        </authorList>
    </citation>
    <scope>NUCLEOTIDE SEQUENCE</scope>
    <source>
        <strain evidence="1">LEGE 06105</strain>
    </source>
</reference>
<evidence type="ECO:0000313" key="1">
    <source>
        <dbReference type="EMBL" id="MBE9214562.1"/>
    </source>
</evidence>
<comment type="caution">
    <text evidence="1">The sequence shown here is derived from an EMBL/GenBank/DDBJ whole genome shotgun (WGS) entry which is preliminary data.</text>
</comment>
<sequence length="227" mass="27270">MTYNRNKSITHWTYKHEEYCLKNQIPRSSQLLWEWLLKTGKINTESEPDLKDFNNWIRKHRGKSYCRNTLKSAFNKLVECRVVNLVKQYTWNIVKIVTRPLEYLKPKRKLQKRNVFDTLGSSNPSKYDSRYSQQQHILITDNKLLFSQYGISFNDTETKVLDRPRNEVLLSIVCYQIRLETSEIRNPQGWIKRCLEGRYWDEPSMFNQIIAKYGNTPFIYELMPDTQ</sequence>
<dbReference type="RefSeq" id="WP_193922482.1">
    <property type="nucleotide sequence ID" value="NZ_JADEWL010000063.1"/>
</dbReference>
<name>A0A8J7F3U1_9CYAN</name>
<dbReference type="Proteomes" id="UP000620559">
    <property type="component" value="Unassembled WGS sequence"/>
</dbReference>
<keyword evidence="2" id="KW-1185">Reference proteome</keyword>
<proteinExistence type="predicted"/>